<dbReference type="PANTHER" id="PTHR11439">
    <property type="entry name" value="GAG-POL-RELATED RETROTRANSPOSON"/>
    <property type="match status" value="1"/>
</dbReference>
<evidence type="ECO:0000313" key="1">
    <source>
        <dbReference type="EMBL" id="KAJ8868387.1"/>
    </source>
</evidence>
<proteinExistence type="predicted"/>
<organism evidence="1 2">
    <name type="scientific">Dryococelus australis</name>
    <dbReference type="NCBI Taxonomy" id="614101"/>
    <lineage>
        <taxon>Eukaryota</taxon>
        <taxon>Metazoa</taxon>
        <taxon>Ecdysozoa</taxon>
        <taxon>Arthropoda</taxon>
        <taxon>Hexapoda</taxon>
        <taxon>Insecta</taxon>
        <taxon>Pterygota</taxon>
        <taxon>Neoptera</taxon>
        <taxon>Polyneoptera</taxon>
        <taxon>Phasmatodea</taxon>
        <taxon>Verophasmatodea</taxon>
        <taxon>Anareolatae</taxon>
        <taxon>Phasmatidae</taxon>
        <taxon>Eurycanthinae</taxon>
        <taxon>Dryococelus</taxon>
    </lineage>
</organism>
<dbReference type="PANTHER" id="PTHR11439:SF467">
    <property type="entry name" value="INTEGRASE CATALYTIC DOMAIN-CONTAINING PROTEIN"/>
    <property type="match status" value="1"/>
</dbReference>
<protein>
    <submittedName>
        <fullName evidence="1">Uncharacterized protein</fullName>
    </submittedName>
</protein>
<dbReference type="Proteomes" id="UP001159363">
    <property type="component" value="Chromosome 13"/>
</dbReference>
<sequence length="311" mass="34865">MVAEMTVLDGNSGSEELFHGFETRKETREDFVEALSCPEGRHWKVAAEEEKQALIKNETWTAVRKEYVPAGQRILTSKWIFKKKGRWKITLNWLACVFKNADGSFILGLYVDGKDCRVVDSLLEGLEREFEVSIQKNPTRFLGMEIVRNKKGLNLNQTGTVAQLLEAYNMTETKPVPTTADIVSIKPILRYLRGTENLEIRFGSSSPMEELVGFCDADFAGDPHSRRSTTGYVIYYCGGPISWCARKQPVVALSTTEAEYVASAVHKRTDVPEGCSGRDPGQRGDGKIACGQSKCTELDEKWNVKSQVKTY</sequence>
<keyword evidence="2" id="KW-1185">Reference proteome</keyword>
<name>A0ABQ9G7H0_9NEOP</name>
<evidence type="ECO:0000313" key="2">
    <source>
        <dbReference type="Proteomes" id="UP001159363"/>
    </source>
</evidence>
<reference evidence="1 2" key="1">
    <citation type="submission" date="2023-02" db="EMBL/GenBank/DDBJ databases">
        <title>LHISI_Scaffold_Assembly.</title>
        <authorList>
            <person name="Stuart O.P."/>
            <person name="Cleave R."/>
            <person name="Magrath M.J.L."/>
            <person name="Mikheyev A.S."/>
        </authorList>
    </citation>
    <scope>NUCLEOTIDE SEQUENCE [LARGE SCALE GENOMIC DNA]</scope>
    <source>
        <strain evidence="1">Daus_M_001</strain>
        <tissue evidence="1">Leg muscle</tissue>
    </source>
</reference>
<comment type="caution">
    <text evidence="1">The sequence shown here is derived from an EMBL/GenBank/DDBJ whole genome shotgun (WGS) entry which is preliminary data.</text>
</comment>
<dbReference type="EMBL" id="JARBHB010000014">
    <property type="protein sequence ID" value="KAJ8868387.1"/>
    <property type="molecule type" value="Genomic_DNA"/>
</dbReference>
<accession>A0ABQ9G7H0</accession>
<gene>
    <name evidence="1" type="ORF">PR048_029903</name>
</gene>
<dbReference type="CDD" id="cd09272">
    <property type="entry name" value="RNase_HI_RT_Ty1"/>
    <property type="match status" value="1"/>
</dbReference>